<dbReference type="RefSeq" id="WP_156499013.1">
    <property type="nucleotide sequence ID" value="NZ_LITT01000020.1"/>
</dbReference>
<evidence type="ECO:0000313" key="2">
    <source>
        <dbReference type="Proteomes" id="UP000077407"/>
    </source>
</evidence>
<reference evidence="1 2" key="1">
    <citation type="journal article" date="2015" name="Biotechnol. Bioeng.">
        <title>Genome sequence and phenotypic characterization of Caulobacter segnis.</title>
        <authorList>
            <person name="Patel S."/>
            <person name="Fletcher B."/>
            <person name="Scott D.C."/>
            <person name="Ely B."/>
        </authorList>
    </citation>
    <scope>NUCLEOTIDE SEQUENCE [LARGE SCALE GENOMIC DNA]</scope>
    <source>
        <strain evidence="1 2">ERI-2</strain>
    </source>
</reference>
<comment type="caution">
    <text evidence="1">The sequence shown here is derived from an EMBL/GenBank/DDBJ whole genome shotgun (WGS) entry which is preliminary data.</text>
</comment>
<name>A0A168PD16_9CLOT</name>
<dbReference type="AlphaFoldDB" id="A0A168PD16"/>
<proteinExistence type="predicted"/>
<dbReference type="EMBL" id="LITT01000020">
    <property type="protein sequence ID" value="OAA87597.1"/>
    <property type="molecule type" value="Genomic_DNA"/>
</dbReference>
<evidence type="ECO:0000313" key="1">
    <source>
        <dbReference type="EMBL" id="OAA87597.1"/>
    </source>
</evidence>
<gene>
    <name evidence="1" type="ORF">WY13_01953</name>
</gene>
<organism evidence="1 2">
    <name type="scientific">Clostridium ljungdahlii</name>
    <dbReference type="NCBI Taxonomy" id="1538"/>
    <lineage>
        <taxon>Bacteria</taxon>
        <taxon>Bacillati</taxon>
        <taxon>Bacillota</taxon>
        <taxon>Clostridia</taxon>
        <taxon>Eubacteriales</taxon>
        <taxon>Clostridiaceae</taxon>
        <taxon>Clostridium</taxon>
    </lineage>
</organism>
<accession>A0A168PD16</accession>
<protein>
    <submittedName>
        <fullName evidence="1">Uncharacterized protein</fullName>
    </submittedName>
</protein>
<dbReference type="Proteomes" id="UP000077407">
    <property type="component" value="Unassembled WGS sequence"/>
</dbReference>
<dbReference type="PATRIC" id="fig|1538.10.peg.2400"/>
<sequence length="53" mass="6379">MGKRVNNADDIKLIVMNPECIPAAQERMFEFFYERFMREQHKKEESSELKDAK</sequence>